<dbReference type="PROSITE" id="PS50929">
    <property type="entry name" value="ABC_TM1F"/>
    <property type="match status" value="2"/>
</dbReference>
<feature type="transmembrane region" description="Helical" evidence="13">
    <location>
        <begin position="177"/>
        <end position="197"/>
    </location>
</feature>
<dbReference type="SUPFAM" id="SSF90123">
    <property type="entry name" value="ABC transporter transmembrane region"/>
    <property type="match status" value="2"/>
</dbReference>
<dbReference type="FunFam" id="1.20.1560.10:FF:000001">
    <property type="entry name" value="ATP-binding cassette subfamily C member 1"/>
    <property type="match status" value="1"/>
</dbReference>
<evidence type="ECO:0000256" key="4">
    <source>
        <dbReference type="ARBA" id="ARBA00022692"/>
    </source>
</evidence>
<dbReference type="PANTHER" id="PTHR24223:SF415">
    <property type="entry name" value="FI20190P1"/>
    <property type="match status" value="1"/>
</dbReference>
<evidence type="ECO:0000256" key="2">
    <source>
        <dbReference type="ARBA" id="ARBA00009726"/>
    </source>
</evidence>
<dbReference type="Pfam" id="PF00005">
    <property type="entry name" value="ABC_tran"/>
    <property type="match status" value="2"/>
</dbReference>
<keyword evidence="8 13" id="KW-1133">Transmembrane helix</keyword>
<keyword evidence="7" id="KW-0067">ATP-binding</keyword>
<evidence type="ECO:0000259" key="14">
    <source>
        <dbReference type="PROSITE" id="PS50893"/>
    </source>
</evidence>
<dbReference type="Gene3D" id="3.40.50.300">
    <property type="entry name" value="P-loop containing nucleotide triphosphate hydrolases"/>
    <property type="match status" value="2"/>
</dbReference>
<evidence type="ECO:0000256" key="9">
    <source>
        <dbReference type="ARBA" id="ARBA00023136"/>
    </source>
</evidence>
<keyword evidence="4 13" id="KW-0812">Transmembrane</keyword>
<dbReference type="CDD" id="cd18595">
    <property type="entry name" value="ABC_6TM_MRP1_2_3_6_D1_like"/>
    <property type="match status" value="1"/>
</dbReference>
<dbReference type="Pfam" id="PF00664">
    <property type="entry name" value="ABC_membrane"/>
    <property type="match status" value="2"/>
</dbReference>
<dbReference type="GO" id="GO:0012505">
    <property type="term" value="C:endomembrane system"/>
    <property type="evidence" value="ECO:0007669"/>
    <property type="project" value="UniProtKB-SubCell"/>
</dbReference>
<dbReference type="InterPro" id="IPR003593">
    <property type="entry name" value="AAA+_ATPase"/>
</dbReference>
<feature type="domain" description="ABC transmembrane type-1" evidence="15">
    <location>
        <begin position="1002"/>
        <end position="1279"/>
    </location>
</feature>
<feature type="transmembrane region" description="Helical" evidence="13">
    <location>
        <begin position="1220"/>
        <end position="1241"/>
    </location>
</feature>
<evidence type="ECO:0000256" key="11">
    <source>
        <dbReference type="ARBA" id="ARBA00047523"/>
    </source>
</evidence>
<keyword evidence="3" id="KW-0813">Transport</keyword>
<feature type="region of interest" description="Disordered" evidence="12">
    <location>
        <begin position="898"/>
        <end position="962"/>
    </location>
</feature>
<accession>A0A7E4VNW5</accession>
<keyword evidence="9 13" id="KW-0472">Membrane</keyword>
<dbReference type="GO" id="GO:0016020">
    <property type="term" value="C:membrane"/>
    <property type="evidence" value="ECO:0007669"/>
    <property type="project" value="InterPro"/>
</dbReference>
<dbReference type="EC" id="7.6.2.3" evidence="10"/>
<proteinExistence type="inferred from homology"/>
<feature type="transmembrane region" description="Helical" evidence="13">
    <location>
        <begin position="35"/>
        <end position="57"/>
    </location>
</feature>
<dbReference type="InterPro" id="IPR036640">
    <property type="entry name" value="ABC1_TM_sf"/>
</dbReference>
<dbReference type="FunFam" id="1.20.1560.10:FF:000081">
    <property type="entry name" value="Protein CBG24505"/>
    <property type="match status" value="1"/>
</dbReference>
<dbReference type="CDD" id="cd18603">
    <property type="entry name" value="ABC_6TM_MRP1_2_3_6_D2_like"/>
    <property type="match status" value="1"/>
</dbReference>
<feature type="transmembrane region" description="Helical" evidence="13">
    <location>
        <begin position="388"/>
        <end position="409"/>
    </location>
</feature>
<dbReference type="CDD" id="cd03250">
    <property type="entry name" value="ABCC_MRP_domain1"/>
    <property type="match status" value="1"/>
</dbReference>
<feature type="region of interest" description="Disordered" evidence="12">
    <location>
        <begin position="301"/>
        <end position="334"/>
    </location>
</feature>
<feature type="compositionally biased region" description="Basic and acidic residues" evidence="12">
    <location>
        <begin position="301"/>
        <end position="312"/>
    </location>
</feature>
<reference evidence="17" key="2">
    <citation type="submission" date="2020-10" db="UniProtKB">
        <authorList>
            <consortium name="WormBaseParasite"/>
        </authorList>
    </citation>
    <scope>IDENTIFICATION</scope>
</reference>
<feature type="transmembrane region" description="Helical" evidence="13">
    <location>
        <begin position="988"/>
        <end position="1010"/>
    </location>
</feature>
<keyword evidence="16" id="KW-1185">Reference proteome</keyword>
<protein>
    <recommendedName>
        <fullName evidence="10">ABC-type glutathione-S-conjugate transporter</fullName>
        <ecNumber evidence="10">7.6.2.3</ecNumber>
    </recommendedName>
</protein>
<dbReference type="GO" id="GO:0015431">
    <property type="term" value="F:ABC-type glutathione S-conjugate transporter activity"/>
    <property type="evidence" value="ECO:0007669"/>
    <property type="project" value="UniProtKB-EC"/>
</dbReference>
<feature type="compositionally biased region" description="Acidic residues" evidence="12">
    <location>
        <begin position="898"/>
        <end position="908"/>
    </location>
</feature>
<name>A0A7E4VNW5_PANRE</name>
<dbReference type="GO" id="GO:0005524">
    <property type="term" value="F:ATP binding"/>
    <property type="evidence" value="ECO:0007669"/>
    <property type="project" value="UniProtKB-KW"/>
</dbReference>
<evidence type="ECO:0000256" key="1">
    <source>
        <dbReference type="ARBA" id="ARBA00004127"/>
    </source>
</evidence>
<evidence type="ECO:0000256" key="7">
    <source>
        <dbReference type="ARBA" id="ARBA00022840"/>
    </source>
</evidence>
<dbReference type="GO" id="GO:0016887">
    <property type="term" value="F:ATP hydrolysis activity"/>
    <property type="evidence" value="ECO:0007669"/>
    <property type="project" value="InterPro"/>
</dbReference>
<feature type="domain" description="ABC transmembrane type-1" evidence="15">
    <location>
        <begin position="355"/>
        <end position="637"/>
    </location>
</feature>
<dbReference type="PANTHER" id="PTHR24223">
    <property type="entry name" value="ATP-BINDING CASSETTE SUB-FAMILY C"/>
    <property type="match status" value="1"/>
</dbReference>
<feature type="transmembrane region" description="Helical" evidence="13">
    <location>
        <begin position="580"/>
        <end position="600"/>
    </location>
</feature>
<dbReference type="InterPro" id="IPR050173">
    <property type="entry name" value="ABC_transporter_C-like"/>
</dbReference>
<dbReference type="InterPro" id="IPR027417">
    <property type="entry name" value="P-loop_NTPase"/>
</dbReference>
<evidence type="ECO:0000313" key="16">
    <source>
        <dbReference type="Proteomes" id="UP000492821"/>
    </source>
</evidence>
<keyword evidence="6" id="KW-0547">Nucleotide-binding</keyword>
<evidence type="ECO:0000256" key="8">
    <source>
        <dbReference type="ARBA" id="ARBA00022989"/>
    </source>
</evidence>
<feature type="transmembrane region" description="Helical" evidence="13">
    <location>
        <begin position="495"/>
        <end position="516"/>
    </location>
</feature>
<evidence type="ECO:0000259" key="15">
    <source>
        <dbReference type="PROSITE" id="PS50929"/>
    </source>
</evidence>
<dbReference type="Gene3D" id="1.20.1560.10">
    <property type="entry name" value="ABC transporter type 1, transmembrane domain"/>
    <property type="match status" value="2"/>
</dbReference>
<evidence type="ECO:0000256" key="5">
    <source>
        <dbReference type="ARBA" id="ARBA00022737"/>
    </source>
</evidence>
<comment type="similarity">
    <text evidence="2">Belongs to the ABC transporter superfamily. ABCC family. Conjugate transporter (TC 3.A.1.208) subfamily.</text>
</comment>
<evidence type="ECO:0000256" key="13">
    <source>
        <dbReference type="SAM" id="Phobius"/>
    </source>
</evidence>
<comment type="catalytic activity">
    <reaction evidence="11">
        <text>leukotriene C4(in) + ATP + H2O = leukotriene C4(out) + ADP + phosphate + H(+)</text>
        <dbReference type="Rhea" id="RHEA:38963"/>
        <dbReference type="ChEBI" id="CHEBI:15377"/>
        <dbReference type="ChEBI" id="CHEBI:15378"/>
        <dbReference type="ChEBI" id="CHEBI:30616"/>
        <dbReference type="ChEBI" id="CHEBI:43474"/>
        <dbReference type="ChEBI" id="CHEBI:57973"/>
        <dbReference type="ChEBI" id="CHEBI:456216"/>
    </reaction>
    <physiologicalReaction direction="left-to-right" evidence="11">
        <dbReference type="Rhea" id="RHEA:38964"/>
    </physiologicalReaction>
</comment>
<evidence type="ECO:0000256" key="10">
    <source>
        <dbReference type="ARBA" id="ARBA00024220"/>
    </source>
</evidence>
<sequence>MSLNGTKIGGAFCGDPFWFDDELGPSNVPHLTWCFQHTVLSAVPVLFLLIMTPVLYLQISMSHLPPIKWNLLTSMKFLITIALLVVKVLLFLWTIWQALISKQDVPIIEYIYPFEHILALIALIKLNTKCREGGITSSGIIFCTWLLFVLTGIPEFYSWFTNGTEPNMVATVDFYRYLLFLIWFPLTVIQLFLHVFAEKSLDSMYENICPESTASFISALFFTWFNPIVATGHKKALEPFDLFRLESDMMAAPLFDKWKERWTPLADEYHEALKSAKIKAALDETYNETITVSDSTPLLGDEKGLTRQKDKGWGSYGSTAGKSEGPKPEHEDEKELIPIPSVGKVLFSMFKWQFLGGTMIKLGSDMLQFVNPMLLSVLITFTEDATAPLWQGIAIAFVMFFSGILRSLFLNNYFQTMARIGTQIQSILTTAVFHKTLSLSNGARKGRTVGEIVNLMAIDVERFQALVQMSQQYWSTPLQIVISLVLLYQTMGISFIGGVIVMLLIIPLNMFVTIKVKRWQGLQMRLKDERQKVTNEVLNGIKVIKLYAWEEPMLKNISDIRSRELALIKKASIIKTIADIINIVSPFLVAIVTFATYMYSSAEHAMTPQIAFVSLTLFSQLRHPLIMVSELIGMTVQTLISHKRLKAFFVEEELDLEAVQRDSNPNFPKSIEVQMASFAWEHNQPKPTLRNIDFSVEKGALIAVVGKVGNGKSSLLSAILGEMEKLQGYVGVRGQCAFASQQAWIQNLSLRENILFGHEYDQKRYQEIVEACELRRDLEILPHGDYTEIGEKGINLSGGQKARVSLARAIYQNSDIYFLDDPLSAVDAIVGKALFDKAIGPRGLLKNKTRLLVTHSLGYLKACDKILVVKDGEITHYGAFDDLIEDPSVADILKTLEDSEDEGDEDSEAQPQSGDNDAENDSAPSSEPGSIRSRISKRGTASRSREFSKSKSSTTSATKKQESARMILDEQVLTGRVSSSVYYAYFRAMNLTFAFAFVGGFFLNIIFSVLRSLWLSGWSDATLADEEGARESLGSRLGVYGFLGVFEMAFLGVGNICLILGGVNASFNLHNPLILNLLKSPLQFFDTTPLGRVLNRVGKDMELVDLKLTGSFRFLIIAFFNVIQTLFIISMSTPLFIVIAVPMAAFYIFILRYFISSSRQLQRLSSITRSPLYAQFGETIQGAAVIRAFRASQRFFDNFCNTVDENLMCKYHSLISARWLGIRLELIGNVIILSAALLAVLSKSWGGMTAGVLGLSVSYSFNITMMLNFLIRQISEVETNIVAVERIKEYALTPTEASWESANEADKPPKNWPTEGKITFENYSTRYRPGLSLALRNLHADIQAKEKVGIAGRTGAGKSSLTLALFRIVEPAGGKIIIDNVDIASIGLHELRSRLTIIPQDPVLFSGTLRFNLDPFGNFNDSKLWMALEESHLKSFVETKPEGLSFLVSEGGENISSNYLIMDKPTLSHRWFFGNPNERSDVRMSCVYQKGRFVGFVIAQTVFRTSVRTPAQC</sequence>
<feature type="transmembrane region" description="Helical" evidence="13">
    <location>
        <begin position="77"/>
        <end position="98"/>
    </location>
</feature>
<evidence type="ECO:0000256" key="12">
    <source>
        <dbReference type="SAM" id="MobiDB-lite"/>
    </source>
</evidence>
<evidence type="ECO:0000256" key="6">
    <source>
        <dbReference type="ARBA" id="ARBA00022741"/>
    </source>
</evidence>
<dbReference type="SMART" id="SM00382">
    <property type="entry name" value="AAA"/>
    <property type="match status" value="2"/>
</dbReference>
<dbReference type="WBParaSite" id="Pan_g2347.t1">
    <property type="protein sequence ID" value="Pan_g2347.t1"/>
    <property type="gene ID" value="Pan_g2347"/>
</dbReference>
<feature type="transmembrane region" description="Helical" evidence="13">
    <location>
        <begin position="1039"/>
        <end position="1063"/>
    </location>
</feature>
<dbReference type="PROSITE" id="PS50893">
    <property type="entry name" value="ABC_TRANSPORTER_2"/>
    <property type="match status" value="1"/>
</dbReference>
<feature type="compositionally biased region" description="Basic and acidic residues" evidence="12">
    <location>
        <begin position="324"/>
        <end position="334"/>
    </location>
</feature>
<feature type="transmembrane region" description="Helical" evidence="13">
    <location>
        <begin position="1135"/>
        <end position="1155"/>
    </location>
</feature>
<dbReference type="SUPFAM" id="SSF52540">
    <property type="entry name" value="P-loop containing nucleoside triphosphate hydrolases"/>
    <property type="match status" value="2"/>
</dbReference>
<dbReference type="FunFam" id="3.40.50.300:FF:000997">
    <property type="entry name" value="Multidrug resistance-associated protein 1"/>
    <property type="match status" value="1"/>
</dbReference>
<evidence type="ECO:0000313" key="17">
    <source>
        <dbReference type="WBParaSite" id="Pan_g2347.t1"/>
    </source>
</evidence>
<feature type="transmembrane region" description="Helical" evidence="13">
    <location>
        <begin position="1111"/>
        <end position="1129"/>
    </location>
</feature>
<comment type="subcellular location">
    <subcellularLocation>
        <location evidence="1">Endomembrane system</location>
        <topology evidence="1">Multi-pass membrane protein</topology>
    </subcellularLocation>
</comment>
<feature type="domain" description="ABC transporter" evidence="14">
    <location>
        <begin position="673"/>
        <end position="896"/>
    </location>
</feature>
<feature type="transmembrane region" description="Helical" evidence="13">
    <location>
        <begin position="139"/>
        <end position="157"/>
    </location>
</feature>
<dbReference type="InterPro" id="IPR011527">
    <property type="entry name" value="ABC1_TM_dom"/>
</dbReference>
<organism evidence="16 17">
    <name type="scientific">Panagrellus redivivus</name>
    <name type="common">Microworm</name>
    <dbReference type="NCBI Taxonomy" id="6233"/>
    <lineage>
        <taxon>Eukaryota</taxon>
        <taxon>Metazoa</taxon>
        <taxon>Ecdysozoa</taxon>
        <taxon>Nematoda</taxon>
        <taxon>Chromadorea</taxon>
        <taxon>Rhabditida</taxon>
        <taxon>Tylenchina</taxon>
        <taxon>Panagrolaimomorpha</taxon>
        <taxon>Panagrolaimoidea</taxon>
        <taxon>Panagrolaimidae</taxon>
        <taxon>Panagrellus</taxon>
    </lineage>
</organism>
<keyword evidence="5" id="KW-0677">Repeat</keyword>
<dbReference type="InterPro" id="IPR003439">
    <property type="entry name" value="ABC_transporter-like_ATP-bd"/>
</dbReference>
<feature type="transmembrane region" description="Helical" evidence="13">
    <location>
        <begin position="1247"/>
        <end position="1271"/>
    </location>
</feature>
<reference evidence="16" key="1">
    <citation type="journal article" date="2013" name="Genetics">
        <title>The draft genome and transcriptome of Panagrellus redivivus are shaped by the harsh demands of a free-living lifestyle.</title>
        <authorList>
            <person name="Srinivasan J."/>
            <person name="Dillman A.R."/>
            <person name="Macchietto M.G."/>
            <person name="Heikkinen L."/>
            <person name="Lakso M."/>
            <person name="Fracchia K.M."/>
            <person name="Antoshechkin I."/>
            <person name="Mortazavi A."/>
            <person name="Wong G."/>
            <person name="Sternberg P.W."/>
        </authorList>
    </citation>
    <scope>NUCLEOTIDE SEQUENCE [LARGE SCALE GENOMIC DNA]</scope>
    <source>
        <strain evidence="16">MT8872</strain>
    </source>
</reference>
<dbReference type="Proteomes" id="UP000492821">
    <property type="component" value="Unassembled WGS sequence"/>
</dbReference>
<dbReference type="FunFam" id="3.40.50.300:FF:002586">
    <property type="entry name" value="Putative abc transporter c family member"/>
    <property type="match status" value="1"/>
</dbReference>
<feature type="transmembrane region" description="Helical" evidence="13">
    <location>
        <begin position="110"/>
        <end position="127"/>
    </location>
</feature>
<dbReference type="InterPro" id="IPR017871">
    <property type="entry name" value="ABC_transporter-like_CS"/>
</dbReference>
<evidence type="ECO:0000256" key="3">
    <source>
        <dbReference type="ARBA" id="ARBA00022448"/>
    </source>
</evidence>
<dbReference type="PROSITE" id="PS00211">
    <property type="entry name" value="ABC_TRANSPORTER_1"/>
    <property type="match status" value="1"/>
</dbReference>